<gene>
    <name evidence="4" type="ORF">GCM10009668_32100</name>
</gene>
<protein>
    <recommendedName>
        <fullName evidence="3">HTH tetR-type domain-containing protein</fullName>
    </recommendedName>
</protein>
<dbReference type="InterPro" id="IPR001647">
    <property type="entry name" value="HTH_TetR"/>
</dbReference>
<dbReference type="SUPFAM" id="SSF46689">
    <property type="entry name" value="Homeodomain-like"/>
    <property type="match status" value="1"/>
</dbReference>
<feature type="DNA-binding region" description="H-T-H motif" evidence="2">
    <location>
        <begin position="38"/>
        <end position="57"/>
    </location>
</feature>
<dbReference type="RefSeq" id="WP_343995849.1">
    <property type="nucleotide sequence ID" value="NZ_BAAALG010000012.1"/>
</dbReference>
<dbReference type="Gene3D" id="1.10.357.10">
    <property type="entry name" value="Tetracycline Repressor, domain 2"/>
    <property type="match status" value="1"/>
</dbReference>
<reference evidence="5" key="1">
    <citation type="journal article" date="2019" name="Int. J. Syst. Evol. Microbiol.">
        <title>The Global Catalogue of Microorganisms (GCM) 10K type strain sequencing project: providing services to taxonomists for standard genome sequencing and annotation.</title>
        <authorList>
            <consortium name="The Broad Institute Genomics Platform"/>
            <consortium name="The Broad Institute Genome Sequencing Center for Infectious Disease"/>
            <person name="Wu L."/>
            <person name="Ma J."/>
        </authorList>
    </citation>
    <scope>NUCLEOTIDE SEQUENCE [LARGE SCALE GENOMIC DNA]</scope>
    <source>
        <strain evidence="5">JCM 13008</strain>
    </source>
</reference>
<accession>A0ABP4EMK9</accession>
<dbReference type="Proteomes" id="UP001501581">
    <property type="component" value="Unassembled WGS sequence"/>
</dbReference>
<feature type="domain" description="HTH tetR-type" evidence="3">
    <location>
        <begin position="15"/>
        <end position="75"/>
    </location>
</feature>
<comment type="caution">
    <text evidence="4">The sequence shown here is derived from an EMBL/GenBank/DDBJ whole genome shotgun (WGS) entry which is preliminary data.</text>
</comment>
<keyword evidence="5" id="KW-1185">Reference proteome</keyword>
<evidence type="ECO:0000313" key="5">
    <source>
        <dbReference type="Proteomes" id="UP001501581"/>
    </source>
</evidence>
<evidence type="ECO:0000259" key="3">
    <source>
        <dbReference type="PROSITE" id="PS50977"/>
    </source>
</evidence>
<name>A0ABP4EMK9_9ACTN</name>
<dbReference type="InterPro" id="IPR009057">
    <property type="entry name" value="Homeodomain-like_sf"/>
</dbReference>
<keyword evidence="1 2" id="KW-0238">DNA-binding</keyword>
<organism evidence="4 5">
    <name type="scientific">Nocardioides dubius</name>
    <dbReference type="NCBI Taxonomy" id="317019"/>
    <lineage>
        <taxon>Bacteria</taxon>
        <taxon>Bacillati</taxon>
        <taxon>Actinomycetota</taxon>
        <taxon>Actinomycetes</taxon>
        <taxon>Propionibacteriales</taxon>
        <taxon>Nocardioidaceae</taxon>
        <taxon>Nocardioides</taxon>
    </lineage>
</organism>
<evidence type="ECO:0000256" key="1">
    <source>
        <dbReference type="ARBA" id="ARBA00023125"/>
    </source>
</evidence>
<proteinExistence type="predicted"/>
<evidence type="ECO:0000313" key="4">
    <source>
        <dbReference type="EMBL" id="GAA1109340.1"/>
    </source>
</evidence>
<dbReference type="EMBL" id="BAAALG010000012">
    <property type="protein sequence ID" value="GAA1109340.1"/>
    <property type="molecule type" value="Genomic_DNA"/>
</dbReference>
<dbReference type="PROSITE" id="PS50977">
    <property type="entry name" value="HTH_TETR_2"/>
    <property type="match status" value="1"/>
</dbReference>
<evidence type="ECO:0000256" key="2">
    <source>
        <dbReference type="PROSITE-ProRule" id="PRU00335"/>
    </source>
</evidence>
<sequence length="215" mass="23505">MNAAPPEGLRARKKRATENAIERTAVRLALQKGHANVTVTEICDGADISRSTFFNYMPSREAAIFGRPLKMLPFEDAMEIMRASASETLLTAVFRVALASVGQATVNAEVAAGRTQLSMEQPETAASILSPFISLSTDLTGLLYLWLEEDHSRRMLPNVEPLREAILTVSLVGNGLQVLLAEISGSEDQTIAEESMHQLLAEMETLAHQMRQPRG</sequence>
<dbReference type="Pfam" id="PF00440">
    <property type="entry name" value="TetR_N"/>
    <property type="match status" value="1"/>
</dbReference>